<dbReference type="Pfam" id="PF01943">
    <property type="entry name" value="Polysacc_synt"/>
    <property type="match status" value="1"/>
</dbReference>
<comment type="caution">
    <text evidence="7">The sequence shown here is derived from an EMBL/GenBank/DDBJ whole genome shotgun (WGS) entry which is preliminary data.</text>
</comment>
<evidence type="ECO:0000256" key="3">
    <source>
        <dbReference type="ARBA" id="ARBA00022692"/>
    </source>
</evidence>
<keyword evidence="8" id="KW-1185">Reference proteome</keyword>
<keyword evidence="3 6" id="KW-0812">Transmembrane</keyword>
<dbReference type="EMBL" id="STFF01000005">
    <property type="protein sequence ID" value="THU37306.1"/>
    <property type="molecule type" value="Genomic_DNA"/>
</dbReference>
<organism evidence="7 8">
    <name type="scientific">Niastella caeni</name>
    <dbReference type="NCBI Taxonomy" id="2569763"/>
    <lineage>
        <taxon>Bacteria</taxon>
        <taxon>Pseudomonadati</taxon>
        <taxon>Bacteroidota</taxon>
        <taxon>Chitinophagia</taxon>
        <taxon>Chitinophagales</taxon>
        <taxon>Chitinophagaceae</taxon>
        <taxon>Niastella</taxon>
    </lineage>
</organism>
<sequence>MSGIKKLAGQTMWYGVPKIVSRFLNYGLTLLGFRIFDPVSTSDLTQVYAVIPFLNILFTYGLETSYFRFAQQKDRNVLYNTLNISIVASTILFTVLLFAFKGPLTSFIELRDHPEFVTWMIWITFFDTLAIIPFAKLRLEERPRKYAFVNLASALINILLTLFFLFVAKGAHDKGENSFLAFLYRPDIGVGYFIIANLIASFVTLLLLYKEISVIRFVFDKQLWKEVIIYSYPLIIVGLGGMINEMLSRLVYRKVLPGDSIQEKQDLGIFGANYKLAVLITIFIQIFKLAAEPFFFNQSKNDDAQRVYARVMKFFVIACSFMFLVIALFLDFWKFLIASKFKAYAEGIHIVPILAMGSVFLGIYYNLTVWYKLTNRNMTGAYITIAGAVITVILNIVLIPDFRYTGSAWATFICYAFMMVISYVLGQKYYPVPYPKKKLITYLFICALMYVFHEYLIARNLNHEAGYFPYVYYGSSLLLMGLFTLLILKVEKKEFERLPFVGKFFYKVPGSGLKPQ</sequence>
<feature type="transmembrane region" description="Helical" evidence="6">
    <location>
        <begin position="379"/>
        <end position="400"/>
    </location>
</feature>
<feature type="transmembrane region" description="Helical" evidence="6">
    <location>
        <begin position="439"/>
        <end position="458"/>
    </location>
</feature>
<dbReference type="InterPro" id="IPR002797">
    <property type="entry name" value="Polysacc_synth"/>
</dbReference>
<feature type="transmembrane region" description="Helical" evidence="6">
    <location>
        <begin position="230"/>
        <end position="252"/>
    </location>
</feature>
<dbReference type="InterPro" id="IPR050833">
    <property type="entry name" value="Poly_Biosynth_Transport"/>
</dbReference>
<feature type="transmembrane region" description="Helical" evidence="6">
    <location>
        <begin position="350"/>
        <end position="367"/>
    </location>
</feature>
<evidence type="ECO:0000256" key="4">
    <source>
        <dbReference type="ARBA" id="ARBA00022989"/>
    </source>
</evidence>
<dbReference type="RefSeq" id="WP_136578980.1">
    <property type="nucleotide sequence ID" value="NZ_STFF01000005.1"/>
</dbReference>
<accession>A0A4V4H0P2</accession>
<feature type="transmembrane region" description="Helical" evidence="6">
    <location>
        <begin position="272"/>
        <end position="291"/>
    </location>
</feature>
<dbReference type="PANTHER" id="PTHR30250">
    <property type="entry name" value="PST FAMILY PREDICTED COLANIC ACID TRANSPORTER"/>
    <property type="match status" value="1"/>
</dbReference>
<proteinExistence type="predicted"/>
<evidence type="ECO:0000313" key="8">
    <source>
        <dbReference type="Proteomes" id="UP000306918"/>
    </source>
</evidence>
<dbReference type="Proteomes" id="UP000306918">
    <property type="component" value="Unassembled WGS sequence"/>
</dbReference>
<feature type="transmembrane region" description="Helical" evidence="6">
    <location>
        <begin position="311"/>
        <end position="330"/>
    </location>
</feature>
<dbReference type="PANTHER" id="PTHR30250:SF11">
    <property type="entry name" value="O-ANTIGEN TRANSPORTER-RELATED"/>
    <property type="match status" value="1"/>
</dbReference>
<keyword evidence="4 6" id="KW-1133">Transmembrane helix</keyword>
<evidence type="ECO:0000256" key="1">
    <source>
        <dbReference type="ARBA" id="ARBA00004651"/>
    </source>
</evidence>
<evidence type="ECO:0000256" key="2">
    <source>
        <dbReference type="ARBA" id="ARBA00022475"/>
    </source>
</evidence>
<feature type="transmembrane region" description="Helical" evidence="6">
    <location>
        <begin position="47"/>
        <end position="66"/>
    </location>
</feature>
<feature type="transmembrane region" description="Helical" evidence="6">
    <location>
        <begin position="147"/>
        <end position="168"/>
    </location>
</feature>
<reference evidence="7 8" key="1">
    <citation type="submission" date="2019-04" db="EMBL/GenBank/DDBJ databases">
        <title>Niastella caeni sp. nov., isolated from activated sludge.</title>
        <authorList>
            <person name="Sheng M."/>
        </authorList>
    </citation>
    <scope>NUCLEOTIDE SEQUENCE [LARGE SCALE GENOMIC DNA]</scope>
    <source>
        <strain evidence="7 8">HX-2-15</strain>
    </source>
</reference>
<protein>
    <submittedName>
        <fullName evidence="7">Polysaccharide biosynthesis protein</fullName>
    </submittedName>
</protein>
<gene>
    <name evidence="7" type="ORF">FAM09_20385</name>
</gene>
<feature type="transmembrane region" description="Helical" evidence="6">
    <location>
        <begin position="406"/>
        <end position="427"/>
    </location>
</feature>
<feature type="transmembrane region" description="Helical" evidence="6">
    <location>
        <begin position="116"/>
        <end position="135"/>
    </location>
</feature>
<dbReference type="OrthoDB" id="9814608at2"/>
<name>A0A4V4H0P2_9BACT</name>
<evidence type="ECO:0000313" key="7">
    <source>
        <dbReference type="EMBL" id="THU37306.1"/>
    </source>
</evidence>
<feature type="transmembrane region" description="Helical" evidence="6">
    <location>
        <begin position="12"/>
        <end position="35"/>
    </location>
</feature>
<evidence type="ECO:0000256" key="5">
    <source>
        <dbReference type="ARBA" id="ARBA00023136"/>
    </source>
</evidence>
<feature type="transmembrane region" description="Helical" evidence="6">
    <location>
        <begin position="188"/>
        <end position="209"/>
    </location>
</feature>
<keyword evidence="5 6" id="KW-0472">Membrane</keyword>
<evidence type="ECO:0000256" key="6">
    <source>
        <dbReference type="SAM" id="Phobius"/>
    </source>
</evidence>
<dbReference type="GO" id="GO:0005886">
    <property type="term" value="C:plasma membrane"/>
    <property type="evidence" value="ECO:0007669"/>
    <property type="project" value="UniProtKB-SubCell"/>
</dbReference>
<dbReference type="AlphaFoldDB" id="A0A4V4H0P2"/>
<feature type="transmembrane region" description="Helical" evidence="6">
    <location>
        <begin position="78"/>
        <end position="100"/>
    </location>
</feature>
<comment type="subcellular location">
    <subcellularLocation>
        <location evidence="1">Cell membrane</location>
        <topology evidence="1">Multi-pass membrane protein</topology>
    </subcellularLocation>
</comment>
<keyword evidence="2" id="KW-1003">Cell membrane</keyword>
<feature type="transmembrane region" description="Helical" evidence="6">
    <location>
        <begin position="470"/>
        <end position="488"/>
    </location>
</feature>